<accession>A0A1V4JQ02</accession>
<organism evidence="2 3">
    <name type="scientific">Patagioenas fasciata monilis</name>
    <dbReference type="NCBI Taxonomy" id="372326"/>
    <lineage>
        <taxon>Eukaryota</taxon>
        <taxon>Metazoa</taxon>
        <taxon>Chordata</taxon>
        <taxon>Craniata</taxon>
        <taxon>Vertebrata</taxon>
        <taxon>Euteleostomi</taxon>
        <taxon>Archelosauria</taxon>
        <taxon>Archosauria</taxon>
        <taxon>Dinosauria</taxon>
        <taxon>Saurischia</taxon>
        <taxon>Theropoda</taxon>
        <taxon>Coelurosauria</taxon>
        <taxon>Aves</taxon>
        <taxon>Neognathae</taxon>
        <taxon>Neoaves</taxon>
        <taxon>Columbimorphae</taxon>
        <taxon>Columbiformes</taxon>
        <taxon>Columbidae</taxon>
        <taxon>Patagioenas</taxon>
    </lineage>
</organism>
<feature type="compositionally biased region" description="Low complexity" evidence="1">
    <location>
        <begin position="43"/>
        <end position="52"/>
    </location>
</feature>
<dbReference type="AlphaFoldDB" id="A0A1V4JQ02"/>
<evidence type="ECO:0000256" key="1">
    <source>
        <dbReference type="SAM" id="MobiDB-lite"/>
    </source>
</evidence>
<gene>
    <name evidence="2" type="ORF">AV530_013604</name>
</gene>
<keyword evidence="3" id="KW-1185">Reference proteome</keyword>
<evidence type="ECO:0000313" key="3">
    <source>
        <dbReference type="Proteomes" id="UP000190648"/>
    </source>
</evidence>
<proteinExistence type="predicted"/>
<evidence type="ECO:0000313" key="2">
    <source>
        <dbReference type="EMBL" id="OPJ74253.1"/>
    </source>
</evidence>
<reference evidence="2 3" key="1">
    <citation type="submission" date="2016-02" db="EMBL/GenBank/DDBJ databases">
        <title>Band-tailed pigeon sequencing and assembly.</title>
        <authorList>
            <person name="Soares A.E."/>
            <person name="Novak B.J."/>
            <person name="Rice E.S."/>
            <person name="O'Connell B."/>
            <person name="Chang D."/>
            <person name="Weber S."/>
            <person name="Shapiro B."/>
        </authorList>
    </citation>
    <scope>NUCLEOTIDE SEQUENCE [LARGE SCALE GENOMIC DNA]</scope>
    <source>
        <strain evidence="2">BTP2013</strain>
        <tissue evidence="2">Blood</tissue>
    </source>
</reference>
<protein>
    <submittedName>
        <fullName evidence="2">Uncharacterized protein</fullName>
    </submittedName>
</protein>
<dbReference type="Proteomes" id="UP000190648">
    <property type="component" value="Unassembled WGS sequence"/>
</dbReference>
<name>A0A1V4JQ02_PATFA</name>
<comment type="caution">
    <text evidence="2">The sequence shown here is derived from an EMBL/GenBank/DDBJ whole genome shotgun (WGS) entry which is preliminary data.</text>
</comment>
<feature type="region of interest" description="Disordered" evidence="1">
    <location>
        <begin position="37"/>
        <end position="68"/>
    </location>
</feature>
<feature type="compositionally biased region" description="Basic residues" evidence="1">
    <location>
        <begin position="59"/>
        <end position="68"/>
    </location>
</feature>
<sequence>MGGARCWSPALSTGWAVGAGGAPRLIYGKRWQPPPLSLIIDQAGPGPASSPARPDTRGPTRRHPGCPP</sequence>
<dbReference type="EMBL" id="LSYS01006880">
    <property type="protein sequence ID" value="OPJ74253.1"/>
    <property type="molecule type" value="Genomic_DNA"/>
</dbReference>